<evidence type="ECO:0000313" key="3">
    <source>
        <dbReference type="Proteomes" id="UP000061660"/>
    </source>
</evidence>
<dbReference type="InterPro" id="IPR009507">
    <property type="entry name" value="UPF0435"/>
</dbReference>
<accession>A0A0U2UQ25</accession>
<dbReference type="AlphaFoldDB" id="A0A0U2UQ25"/>
<sequence>MLKAKMERVITVNLTANTLENTEFMIEEIKKKLRMASGAALKASRLNDEQYDDLRDIYEMVAGKSQFSISEIEAITMELGRLRKPQSAPKA</sequence>
<protein>
    <recommendedName>
        <fullName evidence="1">UPF0435 protein IJ22_37910</fullName>
    </recommendedName>
</protein>
<evidence type="ECO:0000256" key="1">
    <source>
        <dbReference type="HAMAP-Rule" id="MF_00829"/>
    </source>
</evidence>
<evidence type="ECO:0000313" key="2">
    <source>
        <dbReference type="EMBL" id="ALS24129.1"/>
    </source>
</evidence>
<proteinExistence type="inferred from homology"/>
<keyword evidence="3" id="KW-1185">Reference proteome</keyword>
<gene>
    <name evidence="2" type="ORF">IJ22_37910</name>
</gene>
<name>A0A0U2UQ25_9BACL</name>
<dbReference type="Pfam" id="PF06569">
    <property type="entry name" value="DUF1128"/>
    <property type="match status" value="1"/>
</dbReference>
<organism evidence="2 3">
    <name type="scientific">Paenibacillus naphthalenovorans</name>
    <dbReference type="NCBI Taxonomy" id="162209"/>
    <lineage>
        <taxon>Bacteria</taxon>
        <taxon>Bacillati</taxon>
        <taxon>Bacillota</taxon>
        <taxon>Bacilli</taxon>
        <taxon>Bacillales</taxon>
        <taxon>Paenibacillaceae</taxon>
        <taxon>Paenibacillus</taxon>
    </lineage>
</organism>
<reference evidence="3" key="1">
    <citation type="submission" date="2015-12" db="EMBL/GenBank/DDBJ databases">
        <title>Complete genome sequences of two moderately thermophilic Paenibacillus species.</title>
        <authorList>
            <person name="Butler R.III."/>
            <person name="Wang J."/>
            <person name="Stark B.C."/>
            <person name="Pombert J.-F."/>
        </authorList>
    </citation>
    <scope>NUCLEOTIDE SEQUENCE [LARGE SCALE GENOMIC DNA]</scope>
    <source>
        <strain evidence="3">32O-Y</strain>
    </source>
</reference>
<dbReference type="KEGG" id="pnp:IJ22_37910"/>
<dbReference type="STRING" id="162209.IJ22_37910"/>
<dbReference type="Proteomes" id="UP000061660">
    <property type="component" value="Chromosome"/>
</dbReference>
<reference evidence="2 3" key="2">
    <citation type="journal article" date="2016" name="Genome Announc.">
        <title>Complete Genome Sequences of Two Interactive Moderate Thermophiles, Paenibacillus napthalenovorans 32O-Y and Paenibacillus sp. 32O-W.</title>
        <authorList>
            <person name="Butler R.R.III."/>
            <person name="Wang J."/>
            <person name="Stark B.C."/>
            <person name="Pombert J.F."/>
        </authorList>
    </citation>
    <scope>NUCLEOTIDE SEQUENCE [LARGE SCALE GENOMIC DNA]</scope>
    <source>
        <strain evidence="2 3">32O-Y</strain>
    </source>
</reference>
<dbReference type="EMBL" id="CP013652">
    <property type="protein sequence ID" value="ALS24129.1"/>
    <property type="molecule type" value="Genomic_DNA"/>
</dbReference>
<dbReference type="PATRIC" id="fig|162209.4.peg.4037"/>
<comment type="similarity">
    <text evidence="1">Belongs to the UPF0435 family.</text>
</comment>
<dbReference type="HAMAP" id="MF_00829">
    <property type="entry name" value="UPF0435"/>
    <property type="match status" value="1"/>
</dbReference>